<reference evidence="1 2" key="1">
    <citation type="submission" date="2020-08" db="EMBL/GenBank/DDBJ databases">
        <title>Streptomycin Non-resistant strain, P. mexicana.</title>
        <authorList>
            <person name="Ganesh-Kumar S."/>
            <person name="Zhe T."/>
            <person name="Yu Z."/>
            <person name="Min Y."/>
        </authorList>
    </citation>
    <scope>NUCLEOTIDE SEQUENCE [LARGE SCALE GENOMIC DNA]</scope>
    <source>
        <strain evidence="1 2">GTZY2</strain>
    </source>
</reference>
<gene>
    <name evidence="1" type="ORF">IAE60_07135</name>
</gene>
<dbReference type="EMBL" id="CP060731">
    <property type="protein sequence ID" value="QNN79174.1"/>
    <property type="molecule type" value="Genomic_DNA"/>
</dbReference>
<dbReference type="GeneID" id="81470735"/>
<dbReference type="Proteomes" id="UP000515838">
    <property type="component" value="Chromosome"/>
</dbReference>
<sequence length="229" mass="26075">MAVMTVLPFKKLDKIVDQAMLEWFTPLGFVRASSGGVERWQGDRYDYLGCVVNRIGGENRVSPFGQMGWRHRKGIYSYFMSDDPVESNKIAVDVQLQYANFTNDWTADMRCQHEEELETFLPQLRSFVMDRLYPALMSYATPEQVLALYLKKNHSSPTDFDPPVWQGYNAASALTGLILARLHGPGHYETLKRRYAGEFADLDVDTLARANRLIAYLDQPDPLPALPST</sequence>
<protein>
    <recommendedName>
        <fullName evidence="3">DUF4304 domain-containing protein</fullName>
    </recommendedName>
</protein>
<evidence type="ECO:0000313" key="2">
    <source>
        <dbReference type="Proteomes" id="UP000515838"/>
    </source>
</evidence>
<proteinExistence type="predicted"/>
<organism evidence="1 2">
    <name type="scientific">Pseudoxanthomonas mexicana</name>
    <dbReference type="NCBI Taxonomy" id="128785"/>
    <lineage>
        <taxon>Bacteria</taxon>
        <taxon>Pseudomonadati</taxon>
        <taxon>Pseudomonadota</taxon>
        <taxon>Gammaproteobacteria</taxon>
        <taxon>Lysobacterales</taxon>
        <taxon>Lysobacteraceae</taxon>
        <taxon>Pseudoxanthomonas</taxon>
    </lineage>
</organism>
<evidence type="ECO:0008006" key="3">
    <source>
        <dbReference type="Google" id="ProtNLM"/>
    </source>
</evidence>
<accession>A0A7G9TGE9</accession>
<evidence type="ECO:0000313" key="1">
    <source>
        <dbReference type="EMBL" id="QNN79174.1"/>
    </source>
</evidence>
<name>A0A7G9TGE9_PSEMX</name>
<dbReference type="AlphaFoldDB" id="A0A7G9TGE9"/>
<dbReference type="RefSeq" id="WP_187574353.1">
    <property type="nucleotide sequence ID" value="NZ_CP060731.1"/>
</dbReference>